<dbReference type="GeneID" id="120104259"/>
<keyword evidence="1" id="KW-1133">Transmembrane helix</keyword>
<evidence type="ECO:0000313" key="3">
    <source>
        <dbReference type="RefSeq" id="XP_038971075.1"/>
    </source>
</evidence>
<sequence length="286" mass="31977">MGLFSNSVHFTQACIPYHSHGKETSKPFSMFSWLLLETSMAKASLKSTHAYKSRNTLKRAQIVILICAGCAEDCQHSLVPCALAGPFKAKLALTAFKPISLPLNLEGQVVVLSNGFFGCQTYGFQVSGMALFLVCCQLSFLSIIWISMLYCRFLGFLSFSAGIEGLVSHSPTVYDFIIHQGFHVSILCGCLCSCMKAPPFRKSIVGISITQILGFHSYILTSEGSWFLLLYAWFQWSFKVSWMQFLATFRPNACLFYLQLITALFSCFHVLLLNLSGFFFGCFFFP</sequence>
<feature type="transmembrane region" description="Helical" evidence="1">
    <location>
        <begin position="256"/>
        <end position="285"/>
    </location>
</feature>
<keyword evidence="2" id="KW-1185">Reference proteome</keyword>
<dbReference type="RefSeq" id="XP_038971075.1">
    <property type="nucleotide sequence ID" value="XM_039115147.1"/>
</dbReference>
<evidence type="ECO:0000256" key="1">
    <source>
        <dbReference type="SAM" id="Phobius"/>
    </source>
</evidence>
<dbReference type="AlphaFoldDB" id="A0A8B8ZAH5"/>
<keyword evidence="1" id="KW-0812">Transmembrane</keyword>
<name>A0A8B8ZAH5_PHODC</name>
<dbReference type="KEGG" id="pda:120104259"/>
<reference evidence="3" key="2">
    <citation type="submission" date="2025-08" db="UniProtKB">
        <authorList>
            <consortium name="RefSeq"/>
        </authorList>
    </citation>
    <scope>IDENTIFICATION</scope>
    <source>
        <tissue evidence="3">Young leaves</tissue>
    </source>
</reference>
<organism evidence="2 3">
    <name type="scientific">Phoenix dactylifera</name>
    <name type="common">Date palm</name>
    <dbReference type="NCBI Taxonomy" id="42345"/>
    <lineage>
        <taxon>Eukaryota</taxon>
        <taxon>Viridiplantae</taxon>
        <taxon>Streptophyta</taxon>
        <taxon>Embryophyta</taxon>
        <taxon>Tracheophyta</taxon>
        <taxon>Spermatophyta</taxon>
        <taxon>Magnoliopsida</taxon>
        <taxon>Liliopsida</taxon>
        <taxon>Arecaceae</taxon>
        <taxon>Coryphoideae</taxon>
        <taxon>Phoeniceae</taxon>
        <taxon>Phoenix</taxon>
    </lineage>
</organism>
<proteinExistence type="predicted"/>
<evidence type="ECO:0000313" key="2">
    <source>
        <dbReference type="Proteomes" id="UP000228380"/>
    </source>
</evidence>
<dbReference type="Proteomes" id="UP000228380">
    <property type="component" value="Chromosome 1"/>
</dbReference>
<reference evidence="2" key="1">
    <citation type="journal article" date="2019" name="Nat. Commun.">
        <title>Genome-wide association mapping of date palm fruit traits.</title>
        <authorList>
            <person name="Hazzouri K.M."/>
            <person name="Gros-Balthazard M."/>
            <person name="Flowers J.M."/>
            <person name="Copetti D."/>
            <person name="Lemansour A."/>
            <person name="Lebrun M."/>
            <person name="Masmoudi K."/>
            <person name="Ferrand S."/>
            <person name="Dhar M.I."/>
            <person name="Fresquez Z.A."/>
            <person name="Rosas U."/>
            <person name="Zhang J."/>
            <person name="Talag J."/>
            <person name="Lee S."/>
            <person name="Kudrna D."/>
            <person name="Powell R.F."/>
            <person name="Leitch I.J."/>
            <person name="Krueger R.R."/>
            <person name="Wing R.A."/>
            <person name="Amiri K.M.A."/>
            <person name="Purugganan M.D."/>
        </authorList>
    </citation>
    <scope>NUCLEOTIDE SEQUENCE [LARGE SCALE GENOMIC DNA]</scope>
    <source>
        <strain evidence="2">cv. Khalas</strain>
    </source>
</reference>
<keyword evidence="1" id="KW-0472">Membrane</keyword>
<feature type="transmembrane region" description="Helical" evidence="1">
    <location>
        <begin position="130"/>
        <end position="156"/>
    </location>
</feature>
<gene>
    <name evidence="3" type="primary">LOC120104259</name>
</gene>
<protein>
    <submittedName>
        <fullName evidence="3">Uncharacterized protein LOC120104259</fullName>
    </submittedName>
</protein>
<accession>A0A8B8ZAH5</accession>
<feature type="transmembrane region" description="Helical" evidence="1">
    <location>
        <begin position="215"/>
        <end position="236"/>
    </location>
</feature>